<accession>A0A1Y2A907</accession>
<evidence type="ECO:0000313" key="3">
    <source>
        <dbReference type="Proteomes" id="UP000193144"/>
    </source>
</evidence>
<dbReference type="Gene3D" id="3.40.1460.10">
    <property type="entry name" value="Nuclease A inhibitor-like"/>
    <property type="match status" value="1"/>
</dbReference>
<gene>
    <name evidence="2" type="ORF">BCR34DRAFT_473127</name>
</gene>
<dbReference type="Pfam" id="PF23151">
    <property type="entry name" value="NuiA_2"/>
    <property type="match status" value="1"/>
</dbReference>
<dbReference type="Proteomes" id="UP000193144">
    <property type="component" value="Unassembled WGS sequence"/>
</dbReference>
<organism evidence="2 3">
    <name type="scientific">Clohesyomyces aquaticus</name>
    <dbReference type="NCBI Taxonomy" id="1231657"/>
    <lineage>
        <taxon>Eukaryota</taxon>
        <taxon>Fungi</taxon>
        <taxon>Dikarya</taxon>
        <taxon>Ascomycota</taxon>
        <taxon>Pezizomycotina</taxon>
        <taxon>Dothideomycetes</taxon>
        <taxon>Pleosporomycetidae</taxon>
        <taxon>Pleosporales</taxon>
        <taxon>Lindgomycetaceae</taxon>
        <taxon>Clohesyomyces</taxon>
    </lineage>
</organism>
<dbReference type="EMBL" id="MCFA01000005">
    <property type="protein sequence ID" value="ORY18790.1"/>
    <property type="molecule type" value="Genomic_DNA"/>
</dbReference>
<protein>
    <submittedName>
        <fullName evidence="2">Uncharacterized protein</fullName>
    </submittedName>
</protein>
<dbReference type="PANTHER" id="PTHR42093:SF1">
    <property type="match status" value="1"/>
</dbReference>
<dbReference type="InterPro" id="IPR056539">
    <property type="entry name" value="NuiA-like"/>
</dbReference>
<reference evidence="2 3" key="1">
    <citation type="submission" date="2016-07" db="EMBL/GenBank/DDBJ databases">
        <title>Pervasive Adenine N6-methylation of Active Genes in Fungi.</title>
        <authorList>
            <consortium name="DOE Joint Genome Institute"/>
            <person name="Mondo S.J."/>
            <person name="Dannebaum R.O."/>
            <person name="Kuo R.C."/>
            <person name="Labutti K."/>
            <person name="Haridas S."/>
            <person name="Kuo A."/>
            <person name="Salamov A."/>
            <person name="Ahrendt S.R."/>
            <person name="Lipzen A."/>
            <person name="Sullivan W."/>
            <person name="Andreopoulos W.B."/>
            <person name="Clum A."/>
            <person name="Lindquist E."/>
            <person name="Daum C."/>
            <person name="Ramamoorthy G.K."/>
            <person name="Gryganskyi A."/>
            <person name="Culley D."/>
            <person name="Magnuson J.K."/>
            <person name="James T.Y."/>
            <person name="O'Malley M.A."/>
            <person name="Stajich J.E."/>
            <person name="Spatafora J.W."/>
            <person name="Visel A."/>
            <person name="Grigoriev I.V."/>
        </authorList>
    </citation>
    <scope>NUCLEOTIDE SEQUENCE [LARGE SCALE GENOMIC DNA]</scope>
    <source>
        <strain evidence="2 3">CBS 115471</strain>
    </source>
</reference>
<evidence type="ECO:0000313" key="2">
    <source>
        <dbReference type="EMBL" id="ORY18790.1"/>
    </source>
</evidence>
<dbReference type="OrthoDB" id="5366485at2759"/>
<comment type="caution">
    <text evidence="2">The sequence shown here is derived from an EMBL/GenBank/DDBJ whole genome shotgun (WGS) entry which is preliminary data.</text>
</comment>
<sequence length="151" mass="16526">MSSDADYESFLDKANQDTGGASAQQSSKKLYSTKSVDTKVPKVLESVEEYYTSDADEPFEPVSLKFEGKDVDADELKKLLGHDAEVSSVGAKEFDPKGQYKKVVDAVKEAGNGDMKVFRVEHGSTRAEYYVVSVDEESKRLVGLKALAVES</sequence>
<evidence type="ECO:0000256" key="1">
    <source>
        <dbReference type="SAM" id="MobiDB-lite"/>
    </source>
</evidence>
<dbReference type="PANTHER" id="PTHR42093">
    <property type="match status" value="1"/>
</dbReference>
<feature type="region of interest" description="Disordered" evidence="1">
    <location>
        <begin position="1"/>
        <end position="36"/>
    </location>
</feature>
<feature type="compositionally biased region" description="Polar residues" evidence="1">
    <location>
        <begin position="16"/>
        <end position="35"/>
    </location>
</feature>
<keyword evidence="3" id="KW-1185">Reference proteome</keyword>
<proteinExistence type="predicted"/>
<name>A0A1Y2A907_9PLEO</name>
<dbReference type="AlphaFoldDB" id="A0A1Y2A907"/>